<keyword evidence="5 7" id="KW-1133">Transmembrane helix</keyword>
<evidence type="ECO:0000313" key="9">
    <source>
        <dbReference type="EMBL" id="KAB2582156.1"/>
    </source>
</evidence>
<dbReference type="InterPro" id="IPR000515">
    <property type="entry name" value="MetI-like"/>
</dbReference>
<feature type="transmembrane region" description="Helical" evidence="7">
    <location>
        <begin position="272"/>
        <end position="295"/>
    </location>
</feature>
<dbReference type="CDD" id="cd06261">
    <property type="entry name" value="TM_PBP2"/>
    <property type="match status" value="1"/>
</dbReference>
<dbReference type="GO" id="GO:0071916">
    <property type="term" value="F:dipeptide transmembrane transporter activity"/>
    <property type="evidence" value="ECO:0007669"/>
    <property type="project" value="TreeGrafter"/>
</dbReference>
<dbReference type="PANTHER" id="PTHR43163:SF6">
    <property type="entry name" value="DIPEPTIDE TRANSPORT SYSTEM PERMEASE PROTEIN DPPB-RELATED"/>
    <property type="match status" value="1"/>
</dbReference>
<sequence>MAVRLASGVIVVWSAVTIAFFVLRVLPGSQNVSGLIGAAGKQLTPEQIDEARRQLGLDRPLTVQYFSYLGNLLRGNLGSSYIQKQPVVDILAAPFLATLQLSIIALAVSWIMAVVWTLSTGGRRSLAESVGRVVEIVSTSLPQFWLGLMLLLVFGSGLHWFPVSGGKGFTSLVLPVLTLAIPLAGLIGQLTRGSFEDALSQPFMLSARARGLSNEAARRRHALRHALLPGLAFSGQAMGYLLGGALVVEQIFARPGIGRIIFQAVSSKDLPVVLGVVILVAVSYVVIGILIDILYRVVDPRIGQL</sequence>
<dbReference type="Gene3D" id="1.10.3720.10">
    <property type="entry name" value="MetI-like"/>
    <property type="match status" value="1"/>
</dbReference>
<dbReference type="InterPro" id="IPR035906">
    <property type="entry name" value="MetI-like_sf"/>
</dbReference>
<keyword evidence="6 7" id="KW-0472">Membrane</keyword>
<accession>A0A5N5DWR1</accession>
<evidence type="ECO:0000256" key="1">
    <source>
        <dbReference type="ARBA" id="ARBA00004651"/>
    </source>
</evidence>
<keyword evidence="4 7" id="KW-0812">Transmembrane</keyword>
<keyword evidence="2 7" id="KW-0813">Transport</keyword>
<evidence type="ECO:0000256" key="7">
    <source>
        <dbReference type="RuleBase" id="RU363032"/>
    </source>
</evidence>
<evidence type="ECO:0000256" key="6">
    <source>
        <dbReference type="ARBA" id="ARBA00023136"/>
    </source>
</evidence>
<evidence type="ECO:0000256" key="4">
    <source>
        <dbReference type="ARBA" id="ARBA00022692"/>
    </source>
</evidence>
<evidence type="ECO:0000313" key="10">
    <source>
        <dbReference type="Proteomes" id="UP000325576"/>
    </source>
</evidence>
<dbReference type="AlphaFoldDB" id="A0A5N5DWR1"/>
<proteinExistence type="inferred from homology"/>
<comment type="similarity">
    <text evidence="7">Belongs to the binding-protein-dependent transport system permease family.</text>
</comment>
<dbReference type="PANTHER" id="PTHR43163">
    <property type="entry name" value="DIPEPTIDE TRANSPORT SYSTEM PERMEASE PROTEIN DPPB-RELATED"/>
    <property type="match status" value="1"/>
</dbReference>
<feature type="transmembrane region" description="Helical" evidence="7">
    <location>
        <begin position="168"/>
        <end position="187"/>
    </location>
</feature>
<dbReference type="GO" id="GO:0005886">
    <property type="term" value="C:plasma membrane"/>
    <property type="evidence" value="ECO:0007669"/>
    <property type="project" value="UniProtKB-SubCell"/>
</dbReference>
<dbReference type="Pfam" id="PF00528">
    <property type="entry name" value="BPD_transp_1"/>
    <property type="match status" value="1"/>
</dbReference>
<dbReference type="InterPro" id="IPR045621">
    <property type="entry name" value="BPD_transp_1_N"/>
</dbReference>
<dbReference type="SUPFAM" id="SSF161098">
    <property type="entry name" value="MetI-like"/>
    <property type="match status" value="1"/>
</dbReference>
<comment type="subcellular location">
    <subcellularLocation>
        <location evidence="1 7">Cell membrane</location>
        <topology evidence="1 7">Multi-pass membrane protein</topology>
    </subcellularLocation>
</comment>
<evidence type="ECO:0000256" key="5">
    <source>
        <dbReference type="ARBA" id="ARBA00022989"/>
    </source>
</evidence>
<dbReference type="PROSITE" id="PS50928">
    <property type="entry name" value="ABC_TM1"/>
    <property type="match status" value="1"/>
</dbReference>
<feature type="transmembrane region" description="Helical" evidence="7">
    <location>
        <begin position="226"/>
        <end position="252"/>
    </location>
</feature>
<comment type="caution">
    <text evidence="9">The sequence shown here is derived from an EMBL/GenBank/DDBJ whole genome shotgun (WGS) entry which is preliminary data.</text>
</comment>
<evidence type="ECO:0000256" key="2">
    <source>
        <dbReference type="ARBA" id="ARBA00022448"/>
    </source>
</evidence>
<protein>
    <submittedName>
        <fullName evidence="9">ABC transporter permease</fullName>
    </submittedName>
</protein>
<dbReference type="Proteomes" id="UP000325576">
    <property type="component" value="Unassembled WGS sequence"/>
</dbReference>
<organism evidence="9 10">
    <name type="scientific">Rhodococcus erythropolis</name>
    <name type="common">Arthrobacter picolinophilus</name>
    <dbReference type="NCBI Taxonomy" id="1833"/>
    <lineage>
        <taxon>Bacteria</taxon>
        <taxon>Bacillati</taxon>
        <taxon>Actinomycetota</taxon>
        <taxon>Actinomycetes</taxon>
        <taxon>Mycobacteriales</taxon>
        <taxon>Nocardiaceae</taxon>
        <taxon>Rhodococcus</taxon>
        <taxon>Rhodococcus erythropolis group</taxon>
    </lineage>
</organism>
<name>A0A5N5DWR1_RHOER</name>
<keyword evidence="3" id="KW-1003">Cell membrane</keyword>
<feature type="transmembrane region" description="Helical" evidence="7">
    <location>
        <begin position="5"/>
        <end position="26"/>
    </location>
</feature>
<feature type="domain" description="ABC transmembrane type-1" evidence="8">
    <location>
        <begin position="95"/>
        <end position="295"/>
    </location>
</feature>
<dbReference type="Pfam" id="PF19300">
    <property type="entry name" value="BPD_transp_1_N"/>
    <property type="match status" value="1"/>
</dbReference>
<dbReference type="EMBL" id="MRBO01000731">
    <property type="protein sequence ID" value="KAB2582156.1"/>
    <property type="molecule type" value="Genomic_DNA"/>
</dbReference>
<reference evidence="9 10" key="1">
    <citation type="journal article" date="2017" name="Poromechanics V (2013)">
        <title>Genomic Characterization of the Arsenic-Tolerant Actinobacterium, &lt;i&gt;Rhodococcus erythropolis&lt;/i&gt; S43.</title>
        <authorList>
            <person name="Retamal-Morales G."/>
            <person name="Mehnert M."/>
            <person name="Schwabe R."/>
            <person name="Tischler D."/>
            <person name="Schloemann M."/>
            <person name="Levican G.J."/>
        </authorList>
    </citation>
    <scope>NUCLEOTIDE SEQUENCE [LARGE SCALE GENOMIC DNA]</scope>
    <source>
        <strain evidence="9 10">S43</strain>
    </source>
</reference>
<gene>
    <name evidence="9" type="ORF">BS297_27375</name>
</gene>
<evidence type="ECO:0000256" key="3">
    <source>
        <dbReference type="ARBA" id="ARBA00022475"/>
    </source>
</evidence>
<feature type="transmembrane region" description="Helical" evidence="7">
    <location>
        <begin position="90"/>
        <end position="116"/>
    </location>
</feature>
<evidence type="ECO:0000259" key="8">
    <source>
        <dbReference type="PROSITE" id="PS50928"/>
    </source>
</evidence>